<name>A0A1M4VX82_9FIRM</name>
<dbReference type="AlphaFoldDB" id="A0A1M4VX82"/>
<dbReference type="SUPFAM" id="SSF64397">
    <property type="entry name" value="Hsp33 domain"/>
    <property type="match status" value="1"/>
</dbReference>
<dbReference type="GO" id="GO:0044183">
    <property type="term" value="F:protein folding chaperone"/>
    <property type="evidence" value="ECO:0007669"/>
    <property type="project" value="TreeGrafter"/>
</dbReference>
<dbReference type="EMBL" id="FQUY01000005">
    <property type="protein sequence ID" value="SHE73664.1"/>
    <property type="molecule type" value="Genomic_DNA"/>
</dbReference>
<comment type="subcellular location">
    <subcellularLocation>
        <location evidence="6">Cytoplasm</location>
    </subcellularLocation>
</comment>
<dbReference type="HAMAP" id="MF_00117">
    <property type="entry name" value="HslO"/>
    <property type="match status" value="1"/>
</dbReference>
<dbReference type="SUPFAM" id="SSF118352">
    <property type="entry name" value="HSP33 redox switch-like"/>
    <property type="match status" value="1"/>
</dbReference>
<evidence type="ECO:0000313" key="8">
    <source>
        <dbReference type="EMBL" id="SHE73664.1"/>
    </source>
</evidence>
<evidence type="ECO:0000256" key="4">
    <source>
        <dbReference type="ARBA" id="ARBA00023186"/>
    </source>
</evidence>
<dbReference type="Pfam" id="PF01430">
    <property type="entry name" value="HSP33"/>
    <property type="match status" value="1"/>
</dbReference>
<evidence type="ECO:0000256" key="3">
    <source>
        <dbReference type="ARBA" id="ARBA00023157"/>
    </source>
</evidence>
<keyword evidence="5 6" id="KW-0676">Redox-active center</keyword>
<feature type="coiled-coil region" evidence="7">
    <location>
        <begin position="276"/>
        <end position="303"/>
    </location>
</feature>
<dbReference type="NCBIfam" id="NF001033">
    <property type="entry name" value="PRK00114.1"/>
    <property type="match status" value="1"/>
</dbReference>
<accession>A0A1M4VX82</accession>
<dbReference type="InterPro" id="IPR016153">
    <property type="entry name" value="Heat_shock_Hsp33_N"/>
</dbReference>
<comment type="PTM">
    <text evidence="6">Under oxidizing conditions two disulfide bonds are formed involving the reactive cysteines. Under reducing conditions zinc is bound to the reactive cysteines and the protein is inactive.</text>
</comment>
<evidence type="ECO:0000256" key="5">
    <source>
        <dbReference type="ARBA" id="ARBA00023284"/>
    </source>
</evidence>
<evidence type="ECO:0000313" key="9">
    <source>
        <dbReference type="Proteomes" id="UP000184148"/>
    </source>
</evidence>
<keyword evidence="2 6" id="KW-0862">Zinc</keyword>
<dbReference type="PANTHER" id="PTHR30111">
    <property type="entry name" value="33 KDA CHAPERONIN"/>
    <property type="match status" value="1"/>
</dbReference>
<comment type="function">
    <text evidence="6">Redox regulated molecular chaperone. Protects both thermally unfolding and oxidatively damaged proteins from irreversible aggregation. Plays an important role in the bacterial defense system toward oxidative stress.</text>
</comment>
<evidence type="ECO:0000256" key="6">
    <source>
        <dbReference type="HAMAP-Rule" id="MF_00117"/>
    </source>
</evidence>
<dbReference type="GO" id="GO:0051082">
    <property type="term" value="F:unfolded protein binding"/>
    <property type="evidence" value="ECO:0007669"/>
    <property type="project" value="UniProtKB-UniRule"/>
</dbReference>
<dbReference type="InterPro" id="IPR016154">
    <property type="entry name" value="Heat_shock_Hsp33_C"/>
</dbReference>
<evidence type="ECO:0000256" key="2">
    <source>
        <dbReference type="ARBA" id="ARBA00022833"/>
    </source>
</evidence>
<reference evidence="9" key="1">
    <citation type="submission" date="2016-11" db="EMBL/GenBank/DDBJ databases">
        <authorList>
            <person name="Varghese N."/>
            <person name="Submissions S."/>
        </authorList>
    </citation>
    <scope>NUCLEOTIDE SEQUENCE [LARGE SCALE GENOMIC DNA]</scope>
    <source>
        <strain evidence="9">DSM 12395</strain>
    </source>
</reference>
<sequence>MIYMSDYLVRGVAADGSFRIFAARTTKTVEEARVRHNCWPVAAAALGRTMTAGLLLGANLKGDDILTIRVLGDGPLGAIIVTANARGEVRGYVQEPQVHLPSTPEGKLPVGAAVGQGYLHITRDLGLREPFTGSVELVSGEIAEDIAHYLTTSEQTPSAVSLGVLVDTDNSVAAAGGLLLQLLPNTGEEVLNKLEQNLARLPHLSSLIKDGETPEDIIHRVTRGLEVKILETRPVCFCCQCSRERLEDLLVGIGKDEVASMLQEQGGAEISCHFCAEQYRFGREDLQKILERIERENKAGMEK</sequence>
<gene>
    <name evidence="6" type="primary">hslO</name>
    <name evidence="8" type="ORF">SAMN02745133_01031</name>
</gene>
<feature type="disulfide bond" description="Redox-active" evidence="6">
    <location>
        <begin position="239"/>
        <end position="241"/>
    </location>
</feature>
<evidence type="ECO:0000256" key="7">
    <source>
        <dbReference type="SAM" id="Coils"/>
    </source>
</evidence>
<dbReference type="GO" id="GO:0042026">
    <property type="term" value="P:protein refolding"/>
    <property type="evidence" value="ECO:0007669"/>
    <property type="project" value="TreeGrafter"/>
</dbReference>
<keyword evidence="7" id="KW-0175">Coiled coil</keyword>
<keyword evidence="1 6" id="KW-0963">Cytoplasm</keyword>
<dbReference type="Gene3D" id="3.55.30.10">
    <property type="entry name" value="Hsp33 domain"/>
    <property type="match status" value="1"/>
</dbReference>
<dbReference type="Proteomes" id="UP000184148">
    <property type="component" value="Unassembled WGS sequence"/>
</dbReference>
<proteinExistence type="inferred from homology"/>
<keyword evidence="3 6" id="KW-1015">Disulfide bond</keyword>
<dbReference type="GO" id="GO:0005737">
    <property type="term" value="C:cytoplasm"/>
    <property type="evidence" value="ECO:0007669"/>
    <property type="project" value="UniProtKB-SubCell"/>
</dbReference>
<dbReference type="CDD" id="cd00498">
    <property type="entry name" value="Hsp33"/>
    <property type="match status" value="1"/>
</dbReference>
<keyword evidence="9" id="KW-1185">Reference proteome</keyword>
<organism evidence="8 9">
    <name type="scientific">Desulforamulus putei DSM 12395</name>
    <dbReference type="NCBI Taxonomy" id="1121429"/>
    <lineage>
        <taxon>Bacteria</taxon>
        <taxon>Bacillati</taxon>
        <taxon>Bacillota</taxon>
        <taxon>Clostridia</taxon>
        <taxon>Eubacteriales</taxon>
        <taxon>Peptococcaceae</taxon>
        <taxon>Desulforamulus</taxon>
    </lineage>
</organism>
<dbReference type="STRING" id="1121429.SAMN02745133_01031"/>
<dbReference type="PIRSF" id="PIRSF005261">
    <property type="entry name" value="Heat_shock_Hsp33"/>
    <property type="match status" value="1"/>
</dbReference>
<dbReference type="InterPro" id="IPR000397">
    <property type="entry name" value="Heat_shock_Hsp33"/>
</dbReference>
<dbReference type="PANTHER" id="PTHR30111:SF1">
    <property type="entry name" value="33 KDA CHAPERONIN"/>
    <property type="match status" value="1"/>
</dbReference>
<dbReference type="Gene3D" id="3.90.1280.10">
    <property type="entry name" value="HSP33 redox switch-like"/>
    <property type="match status" value="1"/>
</dbReference>
<protein>
    <recommendedName>
        <fullName evidence="6">33 kDa chaperonin</fullName>
    </recommendedName>
    <alternativeName>
        <fullName evidence="6">Heat shock protein 33 homolog</fullName>
        <shortName evidence="6">HSP33</shortName>
    </alternativeName>
</protein>
<comment type="similarity">
    <text evidence="6">Belongs to the HSP33 family.</text>
</comment>
<feature type="disulfide bond" description="Redox-active" evidence="6">
    <location>
        <begin position="272"/>
        <end position="275"/>
    </location>
</feature>
<evidence type="ECO:0000256" key="1">
    <source>
        <dbReference type="ARBA" id="ARBA00022490"/>
    </source>
</evidence>
<keyword evidence="4 6" id="KW-0143">Chaperone</keyword>